<sequence>MIARMWRGPVPKAKKDAYVAYLRQTGLGDYARTPGNRGVWLLCRDRGEEVEFTTLTLWESVEAIKAFAGEEYGRARYYPRDRDFLTRFDPEVEHFEVIDTQGTR</sequence>
<dbReference type="SUPFAM" id="SSF54909">
    <property type="entry name" value="Dimeric alpha+beta barrel"/>
    <property type="match status" value="1"/>
</dbReference>
<protein>
    <recommendedName>
        <fullName evidence="3">Antibiotic biosynthesis monooxygenase</fullName>
    </recommendedName>
</protein>
<dbReference type="EMBL" id="JANX01000669">
    <property type="protein sequence ID" value="KGM30866.1"/>
    <property type="molecule type" value="Genomic_DNA"/>
</dbReference>
<dbReference type="RefSeq" id="WP_034847320.1">
    <property type="nucleotide sequence ID" value="NZ_JANX01000669.1"/>
</dbReference>
<evidence type="ECO:0000313" key="2">
    <source>
        <dbReference type="Proteomes" id="UP000029995"/>
    </source>
</evidence>
<reference evidence="1 2" key="1">
    <citation type="submission" date="2014-01" db="EMBL/GenBank/DDBJ databases">
        <title>Genome sequence determination for a cystic fibrosis isolate, Inquilinus limosus.</title>
        <authorList>
            <person name="Pino M."/>
            <person name="Di Conza J."/>
            <person name="Gutkind G."/>
        </authorList>
    </citation>
    <scope>NUCLEOTIDE SEQUENCE [LARGE SCALE GENOMIC DNA]</scope>
    <source>
        <strain evidence="1 2">MP06</strain>
    </source>
</reference>
<evidence type="ECO:0000313" key="1">
    <source>
        <dbReference type="EMBL" id="KGM30866.1"/>
    </source>
</evidence>
<evidence type="ECO:0008006" key="3">
    <source>
        <dbReference type="Google" id="ProtNLM"/>
    </source>
</evidence>
<organism evidence="1 2">
    <name type="scientific">Inquilinus limosus MP06</name>
    <dbReference type="NCBI Taxonomy" id="1398085"/>
    <lineage>
        <taxon>Bacteria</taxon>
        <taxon>Pseudomonadati</taxon>
        <taxon>Pseudomonadota</taxon>
        <taxon>Alphaproteobacteria</taxon>
        <taxon>Rhodospirillales</taxon>
        <taxon>Rhodospirillaceae</taxon>
        <taxon>Inquilinus</taxon>
    </lineage>
</organism>
<dbReference type="Gene3D" id="3.30.70.100">
    <property type="match status" value="1"/>
</dbReference>
<comment type="caution">
    <text evidence="1">The sequence shown here is derived from an EMBL/GenBank/DDBJ whole genome shotgun (WGS) entry which is preliminary data.</text>
</comment>
<dbReference type="Proteomes" id="UP000029995">
    <property type="component" value="Unassembled WGS sequence"/>
</dbReference>
<dbReference type="AlphaFoldDB" id="A0A0A0CWU7"/>
<name>A0A0A0CWU7_9PROT</name>
<dbReference type="OrthoDB" id="7210869at2"/>
<proteinExistence type="predicted"/>
<dbReference type="InterPro" id="IPR011008">
    <property type="entry name" value="Dimeric_a/b-barrel"/>
</dbReference>
<accession>A0A0A0CWU7</accession>
<gene>
    <name evidence="1" type="ORF">P409_30520</name>
</gene>